<protein>
    <submittedName>
        <fullName evidence="9">GAS2-like protein 1</fullName>
    </submittedName>
</protein>
<dbReference type="RefSeq" id="XP_033813033.1">
    <property type="nucleotide sequence ID" value="XM_033957142.1"/>
</dbReference>
<organism evidence="8 9">
    <name type="scientific">Geotrypetes seraphini</name>
    <name type="common">Gaboon caecilian</name>
    <name type="synonym">Caecilia seraphini</name>
    <dbReference type="NCBI Taxonomy" id="260995"/>
    <lineage>
        <taxon>Eukaryota</taxon>
        <taxon>Metazoa</taxon>
        <taxon>Chordata</taxon>
        <taxon>Craniata</taxon>
        <taxon>Vertebrata</taxon>
        <taxon>Euteleostomi</taxon>
        <taxon>Amphibia</taxon>
        <taxon>Gymnophiona</taxon>
        <taxon>Geotrypetes</taxon>
    </lineage>
</organism>
<feature type="compositionally biased region" description="Polar residues" evidence="5">
    <location>
        <begin position="548"/>
        <end position="559"/>
    </location>
</feature>
<reference evidence="9" key="1">
    <citation type="submission" date="2025-08" db="UniProtKB">
        <authorList>
            <consortium name="RefSeq"/>
        </authorList>
    </citation>
    <scope>IDENTIFICATION</scope>
</reference>
<dbReference type="KEGG" id="gsh:117366065"/>
<evidence type="ECO:0000256" key="2">
    <source>
        <dbReference type="ARBA" id="ARBA00022490"/>
    </source>
</evidence>
<dbReference type="SMART" id="SM00033">
    <property type="entry name" value="CH"/>
    <property type="match status" value="1"/>
</dbReference>
<dbReference type="Pfam" id="PF02187">
    <property type="entry name" value="GAS2"/>
    <property type="match status" value="1"/>
</dbReference>
<name>A0A6P8S7V3_GEOSA</name>
<dbReference type="GO" id="GO:0008017">
    <property type="term" value="F:microtubule binding"/>
    <property type="evidence" value="ECO:0007669"/>
    <property type="project" value="InterPro"/>
</dbReference>
<evidence type="ECO:0000256" key="4">
    <source>
        <dbReference type="ARBA" id="ARBA00038441"/>
    </source>
</evidence>
<dbReference type="InterPro" id="IPR036872">
    <property type="entry name" value="CH_dom_sf"/>
</dbReference>
<evidence type="ECO:0000256" key="5">
    <source>
        <dbReference type="SAM" id="MobiDB-lite"/>
    </source>
</evidence>
<dbReference type="FunFam" id="3.30.920.20:FF:000004">
    <property type="entry name" value="GAS2-like protein 1 isoform X1"/>
    <property type="match status" value="1"/>
</dbReference>
<feature type="compositionally biased region" description="Low complexity" evidence="5">
    <location>
        <begin position="995"/>
        <end position="1007"/>
    </location>
</feature>
<dbReference type="GO" id="GO:0001725">
    <property type="term" value="C:stress fiber"/>
    <property type="evidence" value="ECO:0007669"/>
    <property type="project" value="TreeGrafter"/>
</dbReference>
<dbReference type="Gene3D" id="3.30.920.20">
    <property type="entry name" value="Gas2-like domain"/>
    <property type="match status" value="1"/>
</dbReference>
<comment type="similarity">
    <text evidence="4">Belongs to the GAS2 family.</text>
</comment>
<dbReference type="CTD" id="10634"/>
<dbReference type="SMART" id="SM00243">
    <property type="entry name" value="GAS2"/>
    <property type="match status" value="1"/>
</dbReference>
<evidence type="ECO:0000313" key="8">
    <source>
        <dbReference type="Proteomes" id="UP000515159"/>
    </source>
</evidence>
<proteinExistence type="inferred from homology"/>
<dbReference type="GO" id="GO:1904825">
    <property type="term" value="P:protein localization to microtubule plus-end"/>
    <property type="evidence" value="ECO:0007669"/>
    <property type="project" value="TreeGrafter"/>
</dbReference>
<feature type="region of interest" description="Disordered" evidence="5">
    <location>
        <begin position="296"/>
        <end position="604"/>
    </location>
</feature>
<dbReference type="Pfam" id="PF00307">
    <property type="entry name" value="CH"/>
    <property type="match status" value="1"/>
</dbReference>
<dbReference type="PROSITE" id="PS50021">
    <property type="entry name" value="CH"/>
    <property type="match status" value="1"/>
</dbReference>
<feature type="domain" description="Calponin-homology (CH)" evidence="6">
    <location>
        <begin position="26"/>
        <end position="154"/>
    </location>
</feature>
<feature type="compositionally biased region" description="Polar residues" evidence="5">
    <location>
        <begin position="950"/>
        <end position="962"/>
    </location>
</feature>
<dbReference type="GO" id="GO:0035371">
    <property type="term" value="C:microtubule plus-end"/>
    <property type="evidence" value="ECO:0007669"/>
    <property type="project" value="TreeGrafter"/>
</dbReference>
<dbReference type="InterPro" id="IPR036534">
    <property type="entry name" value="GAR_dom_sf"/>
</dbReference>
<sequence length="1007" mass="112326">MADQSNIQSAASKSIRPFRSSEEYLEAMKEDLAEWLNTLYDLDAQVENFMEVLETGFALCQHANNVNRIATEFQQKHPEAARRMRLPCNEVTFQFKNVVPGSFVARDNVSNFIQWCRQDLGIQDVLMFETNDLVLRKNEKNFVLCLLEVARRGSKFGMLAPMLIQMEEEIEEEMRDQLSYGGLEGPSQQGQDLYRPPPVYSGRDRRITLCDLKNLDELVREILGHCTCPSQFPMIKVSEGKYRVGDSNVLIFVRVLRSHVMVRVGGGWDTLEHYLDKHDPCRCSSVSHRLQQSRALGFPGPKASTHTFANSARASSLGHQRWSEGMSPHRTSESPRGTEKRAPAGTDSSPAKADRTASGDVNLAQVPRQVSAPVLPSRQERMDGPPRSSTVPGPLPSAAGSWRSSTPMQRERTEPRTASALRPPRLRRYSGDSDSSASSVQSGPPGRRYNEDTLIVSRKEGKHAVERTVLSTPATPKRKPVSRTQSQDRSFRARQSPAEMRRQGSEAAEERGRPRLSNGTNKSVRARSQGRAGGSETVLLISRGQGGQHSWTRAGQLKQNGKDLGKNSPPRTKSPVPSRLPPLGSKSPMSASKGKSFHQPNNLSESAIKTTVQSQGRQKQLCTLQTQNSPQRRVSTISSQRHKECIDHLESENYNQELEELARTFRMPLNLDPAREQQLYKSLEEEFLANSQIIDVDCSEEESLEHTSDPPKFQQTTPEQVAADSAYCSSSSSSSSLNFYSKYGFQMDFGEKQREDCRRTPATTLQYSWIPESEQTASELLNGSVEQQPSVTELWHSHVNPQSVTTYREPSLSSSSDESNYHTALNDLQEVSEALDLSKLNSDESWDVGELVDAEIDMVNSVPQEAEQVTEANIFGVDFCNELCPDGSPNKSMDGSPGSQTQEVMLRQKKNLKRPDRVPSIYKLKLRPKTRSRMDNQPDKKPSKIPTPLSFKTTAKSPQGGTPSKLGPTKRTSEHKSWRALHSMFSTFTDPTVTQGQLDPGGQDQGS</sequence>
<dbReference type="GO" id="GO:0008093">
    <property type="term" value="F:cytoskeletal anchor activity"/>
    <property type="evidence" value="ECO:0007669"/>
    <property type="project" value="TreeGrafter"/>
</dbReference>
<keyword evidence="8" id="KW-1185">Reference proteome</keyword>
<dbReference type="GO" id="GO:0001578">
    <property type="term" value="P:microtubule bundle formation"/>
    <property type="evidence" value="ECO:0007669"/>
    <property type="project" value="TreeGrafter"/>
</dbReference>
<dbReference type="Gene3D" id="1.10.418.10">
    <property type="entry name" value="Calponin-like domain"/>
    <property type="match status" value="1"/>
</dbReference>
<dbReference type="InterPro" id="IPR001715">
    <property type="entry name" value="CH_dom"/>
</dbReference>
<gene>
    <name evidence="9" type="primary">GAS2L1</name>
</gene>
<feature type="compositionally biased region" description="Polar residues" evidence="5">
    <location>
        <begin position="984"/>
        <end position="994"/>
    </location>
</feature>
<dbReference type="InterPro" id="IPR003108">
    <property type="entry name" value="GAR_dom"/>
</dbReference>
<feature type="domain" description="GAR" evidence="7">
    <location>
        <begin position="210"/>
        <end position="282"/>
    </location>
</feature>
<accession>A0A6P8S7V3</accession>
<feature type="region of interest" description="Disordered" evidence="5">
    <location>
        <begin position="700"/>
        <end position="720"/>
    </location>
</feature>
<dbReference type="OrthoDB" id="206130at2759"/>
<dbReference type="AlphaFoldDB" id="A0A6P8S7V3"/>
<feature type="compositionally biased region" description="Low complexity" evidence="5">
    <location>
        <begin position="432"/>
        <end position="443"/>
    </location>
</feature>
<dbReference type="CDD" id="cd21268">
    <property type="entry name" value="CH_GAS2L1_2"/>
    <property type="match status" value="1"/>
</dbReference>
<dbReference type="PANTHER" id="PTHR46756:SF25">
    <property type="entry name" value="GAS2-LIKE PROTEIN 1"/>
    <property type="match status" value="1"/>
</dbReference>
<evidence type="ECO:0000259" key="6">
    <source>
        <dbReference type="PROSITE" id="PS50021"/>
    </source>
</evidence>
<evidence type="ECO:0000259" key="7">
    <source>
        <dbReference type="PROSITE" id="PS51460"/>
    </source>
</evidence>
<dbReference type="GO" id="GO:0051764">
    <property type="term" value="P:actin crosslink formation"/>
    <property type="evidence" value="ECO:0007669"/>
    <property type="project" value="TreeGrafter"/>
</dbReference>
<evidence type="ECO:0000256" key="3">
    <source>
        <dbReference type="ARBA" id="ARBA00023212"/>
    </source>
</evidence>
<dbReference type="FunCoup" id="A0A6P8S7V3">
    <property type="interactions" value="162"/>
</dbReference>
<dbReference type="SUPFAM" id="SSF47576">
    <property type="entry name" value="Calponin-homology domain, CH-domain"/>
    <property type="match status" value="1"/>
</dbReference>
<keyword evidence="3" id="KW-0206">Cytoskeleton</keyword>
<dbReference type="InParanoid" id="A0A6P8S7V3"/>
<comment type="subcellular location">
    <subcellularLocation>
        <location evidence="1">Cytoplasm</location>
        <location evidence="1">Cytoskeleton</location>
    </subcellularLocation>
</comment>
<dbReference type="GO" id="GO:0005737">
    <property type="term" value="C:cytoplasm"/>
    <property type="evidence" value="ECO:0007669"/>
    <property type="project" value="TreeGrafter"/>
</dbReference>
<feature type="compositionally biased region" description="Basic and acidic residues" evidence="5">
    <location>
        <begin position="330"/>
        <end position="342"/>
    </location>
</feature>
<dbReference type="SUPFAM" id="SSF143575">
    <property type="entry name" value="GAS2 domain-like"/>
    <property type="match status" value="1"/>
</dbReference>
<dbReference type="PANTHER" id="PTHR46756">
    <property type="entry name" value="TRANSGELIN"/>
    <property type="match status" value="1"/>
</dbReference>
<dbReference type="GeneID" id="117366065"/>
<dbReference type="Proteomes" id="UP000515159">
    <property type="component" value="Chromosome 8"/>
</dbReference>
<feature type="compositionally biased region" description="Basic and acidic residues" evidence="5">
    <location>
        <begin position="932"/>
        <end position="942"/>
    </location>
</feature>
<feature type="region of interest" description="Disordered" evidence="5">
    <location>
        <begin position="907"/>
        <end position="1007"/>
    </location>
</feature>
<feature type="compositionally biased region" description="Basic and acidic residues" evidence="5">
    <location>
        <begin position="499"/>
        <end position="513"/>
    </location>
</feature>
<feature type="compositionally biased region" description="Basic and acidic residues" evidence="5">
    <location>
        <begin position="457"/>
        <end position="466"/>
    </location>
</feature>
<evidence type="ECO:0000313" key="9">
    <source>
        <dbReference type="RefSeq" id="XP_033813033.1"/>
    </source>
</evidence>
<feature type="region of interest" description="Disordered" evidence="5">
    <location>
        <begin position="619"/>
        <end position="639"/>
    </location>
</feature>
<evidence type="ECO:0000256" key="1">
    <source>
        <dbReference type="ARBA" id="ARBA00004245"/>
    </source>
</evidence>
<dbReference type="PROSITE" id="PS51460">
    <property type="entry name" value="GAR"/>
    <property type="match status" value="1"/>
</dbReference>
<feature type="compositionally biased region" description="Polar residues" evidence="5">
    <location>
        <begin position="304"/>
        <end position="318"/>
    </location>
</feature>
<keyword evidence="2" id="KW-0963">Cytoplasm</keyword>
<dbReference type="GO" id="GO:0051015">
    <property type="term" value="F:actin filament binding"/>
    <property type="evidence" value="ECO:0007669"/>
    <property type="project" value="TreeGrafter"/>
</dbReference>
<dbReference type="GO" id="GO:0005884">
    <property type="term" value="C:actin filament"/>
    <property type="evidence" value="ECO:0007669"/>
    <property type="project" value="TreeGrafter"/>
</dbReference>
<dbReference type="GO" id="GO:0031110">
    <property type="term" value="P:regulation of microtubule polymerization or depolymerization"/>
    <property type="evidence" value="ECO:0007669"/>
    <property type="project" value="TreeGrafter"/>
</dbReference>